<protein>
    <submittedName>
        <fullName evidence="3">GNAT family N-acetyltransferase</fullName>
    </submittedName>
</protein>
<dbReference type="PANTHER" id="PTHR13947">
    <property type="entry name" value="GNAT FAMILY N-ACETYLTRANSFERASE"/>
    <property type="match status" value="1"/>
</dbReference>
<sequence>MPGMDSKDTGLVIRTARPDEYEAIGALTVDVYVGEGYVQEGSPYVTELADTAHRGASSQILVATHNDRIVGSLTVARPGTPYAEIARPGELEFRMLAVAKSARGLGAGTALVRKVIEMAKDEGFHAVAITTMPAMADARRVYNRFGFVPAPDRDWYTESGELLTVLHLNLQA</sequence>
<dbReference type="PANTHER" id="PTHR13947:SF37">
    <property type="entry name" value="LD18367P"/>
    <property type="match status" value="1"/>
</dbReference>
<dbReference type="PROSITE" id="PS51186">
    <property type="entry name" value="GNAT"/>
    <property type="match status" value="1"/>
</dbReference>
<name>A0ABX8RJT0_NOCIO</name>
<evidence type="ECO:0000259" key="2">
    <source>
        <dbReference type="PROSITE" id="PS51186"/>
    </source>
</evidence>
<dbReference type="EMBL" id="CP078145">
    <property type="protein sequence ID" value="QXN89848.1"/>
    <property type="molecule type" value="Genomic_DNA"/>
</dbReference>
<feature type="domain" description="N-acetyltransferase" evidence="2">
    <location>
        <begin position="11"/>
        <end position="169"/>
    </location>
</feature>
<evidence type="ECO:0000256" key="1">
    <source>
        <dbReference type="ARBA" id="ARBA00022679"/>
    </source>
</evidence>
<dbReference type="InterPro" id="IPR050769">
    <property type="entry name" value="NAT_camello-type"/>
</dbReference>
<dbReference type="InterPro" id="IPR000182">
    <property type="entry name" value="GNAT_dom"/>
</dbReference>
<keyword evidence="1" id="KW-0808">Transferase</keyword>
<dbReference type="Proteomes" id="UP000694257">
    <property type="component" value="Chromosome"/>
</dbReference>
<reference evidence="3 4" key="1">
    <citation type="submission" date="2021-07" db="EMBL/GenBank/DDBJ databases">
        <title>Whole Genome Sequence of Nocardia Iowensis.</title>
        <authorList>
            <person name="Lamm A."/>
            <person name="Collins-Fairclough A.M."/>
            <person name="Bunk B."/>
            <person name="Sproer C."/>
        </authorList>
    </citation>
    <scope>NUCLEOTIDE SEQUENCE [LARGE SCALE GENOMIC DNA]</scope>
    <source>
        <strain evidence="3 4">NRRL 5646</strain>
    </source>
</reference>
<accession>A0ABX8RJT0</accession>
<evidence type="ECO:0000313" key="3">
    <source>
        <dbReference type="EMBL" id="QXN89848.1"/>
    </source>
</evidence>
<evidence type="ECO:0000313" key="4">
    <source>
        <dbReference type="Proteomes" id="UP000694257"/>
    </source>
</evidence>
<proteinExistence type="predicted"/>
<organism evidence="3 4">
    <name type="scientific">Nocardia iowensis</name>
    <dbReference type="NCBI Taxonomy" id="204891"/>
    <lineage>
        <taxon>Bacteria</taxon>
        <taxon>Bacillati</taxon>
        <taxon>Actinomycetota</taxon>
        <taxon>Actinomycetes</taxon>
        <taxon>Mycobacteriales</taxon>
        <taxon>Nocardiaceae</taxon>
        <taxon>Nocardia</taxon>
    </lineage>
</organism>
<keyword evidence="4" id="KW-1185">Reference proteome</keyword>
<dbReference type="Pfam" id="PF00583">
    <property type="entry name" value="Acetyltransf_1"/>
    <property type="match status" value="1"/>
</dbReference>
<gene>
    <name evidence="3" type="ORF">KV110_30990</name>
</gene>
<dbReference type="CDD" id="cd04301">
    <property type="entry name" value="NAT_SF"/>
    <property type="match status" value="1"/>
</dbReference>